<dbReference type="Gene3D" id="3.20.20.150">
    <property type="entry name" value="Divalent-metal-dependent TIM barrel enzymes"/>
    <property type="match status" value="1"/>
</dbReference>
<name>A0A2Y8ZSY6_9MICO</name>
<dbReference type="Pfam" id="PF01261">
    <property type="entry name" value="AP_endonuc_2"/>
    <property type="match status" value="1"/>
</dbReference>
<dbReference type="Proteomes" id="UP000250028">
    <property type="component" value="Unassembled WGS sequence"/>
</dbReference>
<proteinExistence type="predicted"/>
<feature type="domain" description="Xylose isomerase-like TIM barrel" evidence="2">
    <location>
        <begin position="23"/>
        <end position="248"/>
    </location>
</feature>
<dbReference type="InterPro" id="IPR036237">
    <property type="entry name" value="Xyl_isomerase-like_sf"/>
</dbReference>
<protein>
    <recommendedName>
        <fullName evidence="2">Xylose isomerase-like TIM barrel domain-containing protein</fullName>
    </recommendedName>
</protein>
<dbReference type="InterPro" id="IPR050312">
    <property type="entry name" value="IolE/XylAMocC-like"/>
</dbReference>
<dbReference type="PANTHER" id="PTHR12110">
    <property type="entry name" value="HYDROXYPYRUVATE ISOMERASE"/>
    <property type="match status" value="1"/>
</dbReference>
<evidence type="ECO:0000313" key="4">
    <source>
        <dbReference type="Proteomes" id="UP000250028"/>
    </source>
</evidence>
<gene>
    <name evidence="3" type="ORF">SAMN04489750_0298</name>
</gene>
<organism evidence="3 4">
    <name type="scientific">Branchiibius hedensis</name>
    <dbReference type="NCBI Taxonomy" id="672460"/>
    <lineage>
        <taxon>Bacteria</taxon>
        <taxon>Bacillati</taxon>
        <taxon>Actinomycetota</taxon>
        <taxon>Actinomycetes</taxon>
        <taxon>Micrococcales</taxon>
        <taxon>Dermacoccaceae</taxon>
        <taxon>Branchiibius</taxon>
    </lineage>
</organism>
<dbReference type="InterPro" id="IPR013022">
    <property type="entry name" value="Xyl_isomerase-like_TIM-brl"/>
</dbReference>
<evidence type="ECO:0000256" key="1">
    <source>
        <dbReference type="ARBA" id="ARBA00023277"/>
    </source>
</evidence>
<dbReference type="AlphaFoldDB" id="A0A2Y8ZSY6"/>
<dbReference type="OrthoDB" id="4877958at2"/>
<evidence type="ECO:0000259" key="2">
    <source>
        <dbReference type="Pfam" id="PF01261"/>
    </source>
</evidence>
<dbReference type="SUPFAM" id="SSF51658">
    <property type="entry name" value="Xylose isomerase-like"/>
    <property type="match status" value="1"/>
</dbReference>
<reference evidence="4" key="1">
    <citation type="submission" date="2016-10" db="EMBL/GenBank/DDBJ databases">
        <authorList>
            <person name="Varghese N."/>
            <person name="Submissions S."/>
        </authorList>
    </citation>
    <scope>NUCLEOTIDE SEQUENCE [LARGE SCALE GENOMIC DNA]</scope>
    <source>
        <strain evidence="4">DSM 22951</strain>
    </source>
</reference>
<keyword evidence="1" id="KW-0119">Carbohydrate metabolism</keyword>
<sequence>MTDRTLGLAHLSLIELTPPQLVEVAAGAGFEVVGVRARAVTAAESPFDLSIGSPLLQQTVERCADLGVSVQDVEFILLNGAVTQDDWLPMLDTAAALGAQSVTVAVDDPDRDRALGAITGVVADARDRSLTVTLEPISYNSLHSLPEAFDLAQHADCLILLDALHLLRFGATTDQVRRVAGRVGLVQVCDAPAQRPADKAALVAESRVERLAPGLGDADVTGLLQAVAPEVVVSVECPSAIGRRTRSAQQWAQYLYDTTVSAIKEAEEGHDD</sequence>
<accession>A0A2Y8ZSY6</accession>
<evidence type="ECO:0000313" key="3">
    <source>
        <dbReference type="EMBL" id="SSA33027.1"/>
    </source>
</evidence>
<keyword evidence="4" id="KW-1185">Reference proteome</keyword>
<dbReference type="PANTHER" id="PTHR12110:SF48">
    <property type="entry name" value="BLL3656 PROTEIN"/>
    <property type="match status" value="1"/>
</dbReference>
<dbReference type="EMBL" id="UESZ01000001">
    <property type="protein sequence ID" value="SSA33027.1"/>
    <property type="molecule type" value="Genomic_DNA"/>
</dbReference>
<dbReference type="RefSeq" id="WP_109683777.1">
    <property type="nucleotide sequence ID" value="NZ_QGDN01000001.1"/>
</dbReference>